<comment type="caution">
    <text evidence="2">The sequence shown here is derived from an EMBL/GenBank/DDBJ whole genome shotgun (WGS) entry which is preliminary data.</text>
</comment>
<dbReference type="EMBL" id="JAFNEN010000024">
    <property type="protein sequence ID" value="KAG8199741.1"/>
    <property type="molecule type" value="Genomic_DNA"/>
</dbReference>
<reference evidence="2 3" key="1">
    <citation type="journal article" date="2022" name="Nat. Ecol. Evol.">
        <title>A masculinizing supergene underlies an exaggerated male reproductive morph in a spider.</title>
        <authorList>
            <person name="Hendrickx F."/>
            <person name="De Corte Z."/>
            <person name="Sonet G."/>
            <person name="Van Belleghem S.M."/>
            <person name="Kostlbacher S."/>
            <person name="Vangestel C."/>
        </authorList>
    </citation>
    <scope>NUCLEOTIDE SEQUENCE [LARGE SCALE GENOMIC DNA]</scope>
    <source>
        <strain evidence="2">W744_W776</strain>
    </source>
</reference>
<evidence type="ECO:0000313" key="3">
    <source>
        <dbReference type="Proteomes" id="UP000827092"/>
    </source>
</evidence>
<organism evidence="2 3">
    <name type="scientific">Oedothorax gibbosus</name>
    <dbReference type="NCBI Taxonomy" id="931172"/>
    <lineage>
        <taxon>Eukaryota</taxon>
        <taxon>Metazoa</taxon>
        <taxon>Ecdysozoa</taxon>
        <taxon>Arthropoda</taxon>
        <taxon>Chelicerata</taxon>
        <taxon>Arachnida</taxon>
        <taxon>Araneae</taxon>
        <taxon>Araneomorphae</taxon>
        <taxon>Entelegynae</taxon>
        <taxon>Araneoidea</taxon>
        <taxon>Linyphiidae</taxon>
        <taxon>Erigoninae</taxon>
        <taxon>Oedothorax</taxon>
    </lineage>
</organism>
<feature type="region of interest" description="Disordered" evidence="1">
    <location>
        <begin position="1"/>
        <end position="48"/>
    </location>
</feature>
<evidence type="ECO:0000313" key="2">
    <source>
        <dbReference type="EMBL" id="KAG8199741.1"/>
    </source>
</evidence>
<feature type="compositionally biased region" description="Pro residues" evidence="1">
    <location>
        <begin position="28"/>
        <end position="41"/>
    </location>
</feature>
<feature type="compositionally biased region" description="Polar residues" evidence="1">
    <location>
        <begin position="1"/>
        <end position="17"/>
    </location>
</feature>
<proteinExistence type="predicted"/>
<dbReference type="Proteomes" id="UP000827092">
    <property type="component" value="Unassembled WGS sequence"/>
</dbReference>
<name>A0AAV6VVC6_9ARAC</name>
<dbReference type="AlphaFoldDB" id="A0AAV6VVC6"/>
<accession>A0AAV6VVC6</accession>
<evidence type="ECO:0000256" key="1">
    <source>
        <dbReference type="SAM" id="MobiDB-lite"/>
    </source>
</evidence>
<sequence>MSYPNKSLPNGAQSGQRLSPPLRASVTPYPPPMSLRTPPSPSAAAMIRPPKLADRSPLLGYYVAFSGVGFGLSC</sequence>
<protein>
    <submittedName>
        <fullName evidence="2">Uncharacterized protein</fullName>
    </submittedName>
</protein>
<gene>
    <name evidence="2" type="ORF">JTE90_000835</name>
</gene>
<keyword evidence="3" id="KW-1185">Reference proteome</keyword>